<dbReference type="RefSeq" id="WP_179582482.1">
    <property type="nucleotide sequence ID" value="NZ_JACBYR010000001.1"/>
</dbReference>
<organism evidence="2 3">
    <name type="scientific">Pigmentiphaga litoralis</name>
    <dbReference type="NCBI Taxonomy" id="516702"/>
    <lineage>
        <taxon>Bacteria</taxon>
        <taxon>Pseudomonadati</taxon>
        <taxon>Pseudomonadota</taxon>
        <taxon>Betaproteobacteria</taxon>
        <taxon>Burkholderiales</taxon>
        <taxon>Alcaligenaceae</taxon>
        <taxon>Pigmentiphaga</taxon>
    </lineage>
</organism>
<feature type="domain" description="UBP-type" evidence="1">
    <location>
        <begin position="3"/>
        <end position="101"/>
    </location>
</feature>
<protein>
    <recommendedName>
        <fullName evidence="1">UBP-type domain-containing protein</fullName>
    </recommendedName>
</protein>
<proteinExistence type="predicted"/>
<dbReference type="AlphaFoldDB" id="A0A7Y9IQY7"/>
<gene>
    <name evidence="2" type="ORF">FHW18_000204</name>
</gene>
<dbReference type="PROSITE" id="PS50271">
    <property type="entry name" value="ZF_UBP"/>
    <property type="match status" value="1"/>
</dbReference>
<name>A0A7Y9IQY7_9BURK</name>
<dbReference type="Gene3D" id="3.30.40.10">
    <property type="entry name" value="Zinc/RING finger domain, C3HC4 (zinc finger)"/>
    <property type="match status" value="1"/>
</dbReference>
<keyword evidence="3" id="KW-1185">Reference proteome</keyword>
<evidence type="ECO:0000313" key="2">
    <source>
        <dbReference type="EMBL" id="NYE80933.1"/>
    </source>
</evidence>
<reference evidence="2 3" key="1">
    <citation type="submission" date="2020-07" db="EMBL/GenBank/DDBJ databases">
        <title>Genomic Encyclopedia of Type Strains, Phase IV (KMG-V): Genome sequencing to study the core and pangenomes of soil and plant-associated prokaryotes.</title>
        <authorList>
            <person name="Whitman W."/>
        </authorList>
    </citation>
    <scope>NUCLEOTIDE SEQUENCE [LARGE SCALE GENOMIC DNA]</scope>
    <source>
        <strain evidence="2 3">SAS40</strain>
    </source>
</reference>
<sequence>MSTSCTHTSSIAHVAPSALGCEECLKSGSMWVHLRLCRTCGHVGCCDDSPNRHARAHFHATQHPIIEGYDPPEGWGWCFVDKVEVDLPDQTPHNGPIPRYV</sequence>
<dbReference type="EMBL" id="JACBYR010000001">
    <property type="protein sequence ID" value="NYE80933.1"/>
    <property type="molecule type" value="Genomic_DNA"/>
</dbReference>
<evidence type="ECO:0000259" key="1">
    <source>
        <dbReference type="PROSITE" id="PS50271"/>
    </source>
</evidence>
<dbReference type="InterPro" id="IPR013083">
    <property type="entry name" value="Znf_RING/FYVE/PHD"/>
</dbReference>
<dbReference type="Proteomes" id="UP000542125">
    <property type="component" value="Unassembled WGS sequence"/>
</dbReference>
<comment type="caution">
    <text evidence="2">The sequence shown here is derived from an EMBL/GenBank/DDBJ whole genome shotgun (WGS) entry which is preliminary data.</text>
</comment>
<dbReference type="GO" id="GO:0008270">
    <property type="term" value="F:zinc ion binding"/>
    <property type="evidence" value="ECO:0007669"/>
    <property type="project" value="InterPro"/>
</dbReference>
<dbReference type="InterPro" id="IPR001607">
    <property type="entry name" value="Znf_UBP"/>
</dbReference>
<accession>A0A7Y9IQY7</accession>
<evidence type="ECO:0000313" key="3">
    <source>
        <dbReference type="Proteomes" id="UP000542125"/>
    </source>
</evidence>
<dbReference type="Pfam" id="PF02148">
    <property type="entry name" value="zf-UBP"/>
    <property type="match status" value="1"/>
</dbReference>
<dbReference type="SUPFAM" id="SSF57850">
    <property type="entry name" value="RING/U-box"/>
    <property type="match status" value="1"/>
</dbReference>